<feature type="domain" description="VAN3-binding protein-like auxin canalisation" evidence="2">
    <location>
        <begin position="71"/>
        <end position="256"/>
    </location>
</feature>
<proteinExistence type="predicted"/>
<dbReference type="InterPro" id="IPR013666">
    <property type="entry name" value="PH_pln"/>
</dbReference>
<sequence length="387" mass="42061">MTSASCSISADSRSKLMPPEASPEPVDLLSPEWCSSAIQIFQPAAPEDAGSKGSSLVKLEHAERRALQDNAGDVRAVPPLKMDDLKSWIWLQQAIHPEVDYDRCLQKRWLSQKITPWKSFSIKKWAAEMKQRRKEEGRLQKAEVHAAISVARVAAALAAVAAENAELSRSKTSKENSVAAAAALVAAQCAQAAEAVGAKREHIASTLSAAMATTDVTDILTLTAAAATSLRGAATLRGRTWCKKGAQKSMLTLPAEELDFDLGKCMDSLAKGTELPVVTPDGNCRIRLVSVYLNKNGKVILRIKKINALVPFATGKESVVHYLHSSEAKVTSPEENSSYSIIMATSQGTTKLNMKDYVCYRIWITSISQMLMLSTNHSNYELQPYGD</sequence>
<evidence type="ECO:0000313" key="4">
    <source>
        <dbReference type="EMBL" id="MQM12863.1"/>
    </source>
</evidence>
<feature type="region of interest" description="Disordered" evidence="1">
    <location>
        <begin position="1"/>
        <end position="27"/>
    </location>
</feature>
<evidence type="ECO:0000256" key="1">
    <source>
        <dbReference type="SAM" id="MobiDB-lite"/>
    </source>
</evidence>
<protein>
    <submittedName>
        <fullName evidence="4">Uncharacterized protein</fullName>
    </submittedName>
</protein>
<accession>A0A843WN32</accession>
<organism evidence="4 5">
    <name type="scientific">Colocasia esculenta</name>
    <name type="common">Wild taro</name>
    <name type="synonym">Arum esculentum</name>
    <dbReference type="NCBI Taxonomy" id="4460"/>
    <lineage>
        <taxon>Eukaryota</taxon>
        <taxon>Viridiplantae</taxon>
        <taxon>Streptophyta</taxon>
        <taxon>Embryophyta</taxon>
        <taxon>Tracheophyta</taxon>
        <taxon>Spermatophyta</taxon>
        <taxon>Magnoliopsida</taxon>
        <taxon>Liliopsida</taxon>
        <taxon>Araceae</taxon>
        <taxon>Aroideae</taxon>
        <taxon>Colocasieae</taxon>
        <taxon>Colocasia</taxon>
    </lineage>
</organism>
<gene>
    <name evidence="4" type="ORF">Taro_045783</name>
</gene>
<dbReference type="Proteomes" id="UP000652761">
    <property type="component" value="Unassembled WGS sequence"/>
</dbReference>
<feature type="compositionally biased region" description="Low complexity" evidence="1">
    <location>
        <begin position="1"/>
        <end position="11"/>
    </location>
</feature>
<name>A0A843WN32_COLES</name>
<keyword evidence="5" id="KW-1185">Reference proteome</keyword>
<comment type="caution">
    <text evidence="4">The sequence shown here is derived from an EMBL/GenBank/DDBJ whole genome shotgun (WGS) entry which is preliminary data.</text>
</comment>
<reference evidence="4" key="1">
    <citation type="submission" date="2017-07" db="EMBL/GenBank/DDBJ databases">
        <title>Taro Niue Genome Assembly and Annotation.</title>
        <authorList>
            <person name="Atibalentja N."/>
            <person name="Keating K."/>
            <person name="Fields C.J."/>
        </authorList>
    </citation>
    <scope>NUCLEOTIDE SEQUENCE</scope>
    <source>
        <strain evidence="4">Niue_2</strain>
        <tissue evidence="4">Leaf</tissue>
    </source>
</reference>
<evidence type="ECO:0000259" key="2">
    <source>
        <dbReference type="Pfam" id="PF05703"/>
    </source>
</evidence>
<dbReference type="EMBL" id="NMUH01005479">
    <property type="protein sequence ID" value="MQM12863.1"/>
    <property type="molecule type" value="Genomic_DNA"/>
</dbReference>
<dbReference type="AlphaFoldDB" id="A0A843WN32"/>
<dbReference type="PANTHER" id="PTHR31351">
    <property type="entry name" value="EXPRESSED PROTEIN"/>
    <property type="match status" value="1"/>
</dbReference>
<dbReference type="InterPro" id="IPR040269">
    <property type="entry name" value="VAB"/>
</dbReference>
<dbReference type="Pfam" id="PF08458">
    <property type="entry name" value="PH_2"/>
    <property type="match status" value="1"/>
</dbReference>
<dbReference type="OrthoDB" id="786244at2759"/>
<evidence type="ECO:0000259" key="3">
    <source>
        <dbReference type="Pfam" id="PF08458"/>
    </source>
</evidence>
<feature type="domain" description="Pleckstrin-like plant" evidence="3">
    <location>
        <begin position="274"/>
        <end position="374"/>
    </location>
</feature>
<evidence type="ECO:0000313" key="5">
    <source>
        <dbReference type="Proteomes" id="UP000652761"/>
    </source>
</evidence>
<dbReference type="Pfam" id="PF05703">
    <property type="entry name" value="Auxin_canalis"/>
    <property type="match status" value="1"/>
</dbReference>
<dbReference type="InterPro" id="IPR008546">
    <property type="entry name" value="VAN3-bd-like_auxin_canal"/>
</dbReference>
<dbReference type="PANTHER" id="PTHR31351:SF25">
    <property type="entry name" value="AUXIN CANALIZATION PROTEIN (DUF828)"/>
    <property type="match status" value="1"/>
</dbReference>